<evidence type="ECO:0000313" key="1">
    <source>
        <dbReference type="EMBL" id="BBM52570.1"/>
    </source>
</evidence>
<reference evidence="1 2" key="1">
    <citation type="submission" date="2019-07" db="EMBL/GenBank/DDBJ databases">
        <title>Complete Genome Sequence of Leptotrichia trevisanii Strain JMUB3935.</title>
        <authorList>
            <person name="Watanabe S."/>
            <person name="Cui L."/>
        </authorList>
    </citation>
    <scope>NUCLEOTIDE SEQUENCE [LARGE SCALE GENOMIC DNA]</scope>
    <source>
        <strain evidence="1 2">JMUB3935</strain>
    </source>
</reference>
<dbReference type="EMBL" id="AP019840">
    <property type="protein sequence ID" value="BBM52570.1"/>
    <property type="molecule type" value="Genomic_DNA"/>
</dbReference>
<dbReference type="RefSeq" id="WP_172619097.1">
    <property type="nucleotide sequence ID" value="NZ_AP019840.1"/>
</dbReference>
<organism evidence="1 2">
    <name type="scientific">Leptotrichia trevisanii</name>
    <dbReference type="NCBI Taxonomy" id="109328"/>
    <lineage>
        <taxon>Bacteria</taxon>
        <taxon>Fusobacteriati</taxon>
        <taxon>Fusobacteriota</taxon>
        <taxon>Fusobacteriia</taxon>
        <taxon>Fusobacteriales</taxon>
        <taxon>Leptotrichiaceae</taxon>
        <taxon>Leptotrichia</taxon>
    </lineage>
</organism>
<gene>
    <name evidence="1" type="ORF">JMUB3935_1549</name>
</gene>
<protein>
    <submittedName>
        <fullName evidence="1">Uncharacterized protein</fullName>
    </submittedName>
</protein>
<name>A0A510KLH4_9FUSO</name>
<dbReference type="AlphaFoldDB" id="A0A510KLH4"/>
<dbReference type="Proteomes" id="UP000321378">
    <property type="component" value="Chromosome"/>
</dbReference>
<sequence length="52" mass="6209">MSYEIFDFINSKDSSTYDIQTSNKIFKDVIIDNKFIYNYNFIKSLKVIMSIL</sequence>
<accession>A0A510KLH4</accession>
<proteinExistence type="predicted"/>
<evidence type="ECO:0000313" key="2">
    <source>
        <dbReference type="Proteomes" id="UP000321378"/>
    </source>
</evidence>